<keyword evidence="2" id="KW-1185">Reference proteome</keyword>
<proteinExistence type="predicted"/>
<protein>
    <submittedName>
        <fullName evidence="1">Uncharacterized protein</fullName>
    </submittedName>
</protein>
<sequence>MNLPSLTGRGIATLSGVAVLFGGGLLATWTNINSAAELSGRYTSSGQVLSSKGELTEVRHSIQFSKDHFHAMTRQGDTILETSGSVEFGFLGHYLLRVESGRISGLWPNNALDDDLLFNLLYARKPGSTLKLEPLHGCLYAQEIRQVYCAQ</sequence>
<dbReference type="EMBL" id="FNFD01000014">
    <property type="protein sequence ID" value="SDL07065.1"/>
    <property type="molecule type" value="Genomic_DNA"/>
</dbReference>
<dbReference type="Proteomes" id="UP000198706">
    <property type="component" value="Unassembled WGS sequence"/>
</dbReference>
<accession>A0A1G9H2L3</accession>
<evidence type="ECO:0000313" key="2">
    <source>
        <dbReference type="Proteomes" id="UP000198706"/>
    </source>
</evidence>
<reference evidence="1 2" key="1">
    <citation type="submission" date="2016-10" db="EMBL/GenBank/DDBJ databases">
        <authorList>
            <person name="de Groot N.N."/>
        </authorList>
    </citation>
    <scope>NUCLEOTIDE SEQUENCE [LARGE SCALE GENOMIC DNA]</scope>
    <source>
        <strain evidence="1 2">JCM 21544</strain>
    </source>
</reference>
<gene>
    <name evidence="1" type="ORF">SAMN05216186_11485</name>
</gene>
<organism evidence="1 2">
    <name type="scientific">Pseudomonas indica</name>
    <dbReference type="NCBI Taxonomy" id="137658"/>
    <lineage>
        <taxon>Bacteria</taxon>
        <taxon>Pseudomonadati</taxon>
        <taxon>Pseudomonadota</taxon>
        <taxon>Gammaproteobacteria</taxon>
        <taxon>Pseudomonadales</taxon>
        <taxon>Pseudomonadaceae</taxon>
        <taxon>Pseudomonas</taxon>
    </lineage>
</organism>
<dbReference type="STRING" id="137658.SAMN05216186_11485"/>
<dbReference type="RefSeq" id="WP_084337968.1">
    <property type="nucleotide sequence ID" value="NZ_FNFD01000014.1"/>
</dbReference>
<dbReference type="AlphaFoldDB" id="A0A1G9H2L3"/>
<name>A0A1G9H2L3_9PSED</name>
<evidence type="ECO:0000313" key="1">
    <source>
        <dbReference type="EMBL" id="SDL07065.1"/>
    </source>
</evidence>